<dbReference type="GO" id="GO:0003677">
    <property type="term" value="F:DNA binding"/>
    <property type="evidence" value="ECO:0007669"/>
    <property type="project" value="TreeGrafter"/>
</dbReference>
<dbReference type="Proteomes" id="UP001474421">
    <property type="component" value="Unassembled WGS sequence"/>
</dbReference>
<organism evidence="2 3">
    <name type="scientific">Crotalus adamanteus</name>
    <name type="common">Eastern diamondback rattlesnake</name>
    <dbReference type="NCBI Taxonomy" id="8729"/>
    <lineage>
        <taxon>Eukaryota</taxon>
        <taxon>Metazoa</taxon>
        <taxon>Chordata</taxon>
        <taxon>Craniata</taxon>
        <taxon>Vertebrata</taxon>
        <taxon>Euteleostomi</taxon>
        <taxon>Lepidosauria</taxon>
        <taxon>Squamata</taxon>
        <taxon>Bifurcata</taxon>
        <taxon>Unidentata</taxon>
        <taxon>Episquamata</taxon>
        <taxon>Toxicofera</taxon>
        <taxon>Serpentes</taxon>
        <taxon>Colubroidea</taxon>
        <taxon>Viperidae</taxon>
        <taxon>Crotalinae</taxon>
        <taxon>Crotalus</taxon>
    </lineage>
</organism>
<keyword evidence="3" id="KW-1185">Reference proteome</keyword>
<accession>A0AAW1B0Q4</accession>
<comment type="caution">
    <text evidence="2">The sequence shown here is derived from an EMBL/GenBank/DDBJ whole genome shotgun (WGS) entry which is preliminary data.</text>
</comment>
<proteinExistence type="predicted"/>
<dbReference type="InterPro" id="IPR004875">
    <property type="entry name" value="DDE_SF_endonuclease_dom"/>
</dbReference>
<dbReference type="PANTHER" id="PTHR19303:SF74">
    <property type="entry name" value="POGO TRANSPOSABLE ELEMENT WITH KRAB DOMAIN"/>
    <property type="match status" value="1"/>
</dbReference>
<dbReference type="GO" id="GO:0005634">
    <property type="term" value="C:nucleus"/>
    <property type="evidence" value="ECO:0007669"/>
    <property type="project" value="TreeGrafter"/>
</dbReference>
<dbReference type="Pfam" id="PF03184">
    <property type="entry name" value="DDE_1"/>
    <property type="match status" value="1"/>
</dbReference>
<dbReference type="AlphaFoldDB" id="A0AAW1B0Q4"/>
<gene>
    <name evidence="2" type="ORF">NXF25_019171</name>
</gene>
<evidence type="ECO:0000259" key="1">
    <source>
        <dbReference type="Pfam" id="PF03184"/>
    </source>
</evidence>
<protein>
    <recommendedName>
        <fullName evidence="1">DDE-1 domain-containing protein</fullName>
    </recommendedName>
</protein>
<reference evidence="2 3" key="1">
    <citation type="journal article" date="2024" name="Proc. Natl. Acad. Sci. U.S.A.">
        <title>The genetic regulatory architecture and epigenomic basis for age-related changes in rattlesnake venom.</title>
        <authorList>
            <person name="Hogan M.P."/>
            <person name="Holding M.L."/>
            <person name="Nystrom G.S."/>
            <person name="Colston T.J."/>
            <person name="Bartlett D.A."/>
            <person name="Mason A.J."/>
            <person name="Ellsworth S.A."/>
            <person name="Rautsaw R.M."/>
            <person name="Lawrence K.C."/>
            <person name="Strickland J.L."/>
            <person name="He B."/>
            <person name="Fraser P."/>
            <person name="Margres M.J."/>
            <person name="Gilbert D.M."/>
            <person name="Gibbs H.L."/>
            <person name="Parkinson C.L."/>
            <person name="Rokyta D.R."/>
        </authorList>
    </citation>
    <scope>NUCLEOTIDE SEQUENCE [LARGE SCALE GENOMIC DNA]</scope>
    <source>
        <strain evidence="2">DRR0105</strain>
    </source>
</reference>
<dbReference type="PANTHER" id="PTHR19303">
    <property type="entry name" value="TRANSPOSON"/>
    <property type="match status" value="1"/>
</dbReference>
<sequence length="300" mass="34510">MVLRQKTKIAQKLPADLDSKVISFHQYIIQQRIKHGYALSSIGNMDETPMNFDMVGNKTVHHKGEKMVLACTADGAKLRRMIIFKRKTMPKLKFHVGCFVHVNEKGWMDEEGVKLWLDNVWSRRPGGLIQKRSLLVWDMFRAHLTPSTKQRLARINTDATVIPAGLTLLVQPLDVCLNKPFKDRIREQWNEWMVSGEKSFTKGGNMRAPQLDVLCKFVIKAWNDIDAETIIKSFKKCGISNSLDGMEDDYLWQDEEEAEAETTPSDTEFDPYDDCLTNVSQDIIDIFMISDDEQDDFKGF</sequence>
<feature type="domain" description="DDE-1" evidence="1">
    <location>
        <begin position="68"/>
        <end position="234"/>
    </location>
</feature>
<dbReference type="InterPro" id="IPR050863">
    <property type="entry name" value="CenT-Element_Derived"/>
</dbReference>
<dbReference type="EMBL" id="JAOTOJ010000009">
    <property type="protein sequence ID" value="KAK9395810.1"/>
    <property type="molecule type" value="Genomic_DNA"/>
</dbReference>
<evidence type="ECO:0000313" key="2">
    <source>
        <dbReference type="EMBL" id="KAK9395810.1"/>
    </source>
</evidence>
<evidence type="ECO:0000313" key="3">
    <source>
        <dbReference type="Proteomes" id="UP001474421"/>
    </source>
</evidence>
<name>A0AAW1B0Q4_CROAD</name>